<dbReference type="Pfam" id="PF13653">
    <property type="entry name" value="GDPD_2"/>
    <property type="match status" value="1"/>
</dbReference>
<accession>A0A3G2JPK2</accession>
<gene>
    <name evidence="2" type="ORF">D9753_30990</name>
</gene>
<organism evidence="2 3">
    <name type="scientific">Streptomyces dangxiongensis</name>
    <dbReference type="NCBI Taxonomy" id="1442032"/>
    <lineage>
        <taxon>Bacteria</taxon>
        <taxon>Bacillati</taxon>
        <taxon>Actinomycetota</taxon>
        <taxon>Actinomycetes</taxon>
        <taxon>Kitasatosporales</taxon>
        <taxon>Streptomycetaceae</taxon>
        <taxon>Streptomyces</taxon>
    </lineage>
</organism>
<reference evidence="2 3" key="1">
    <citation type="submission" date="2018-10" db="EMBL/GenBank/DDBJ databases">
        <title>The genome of Streptomyces dangxiongensis Z022.</title>
        <authorList>
            <person name="Zhang B."/>
        </authorList>
    </citation>
    <scope>NUCLEOTIDE SEQUENCE [LARGE SCALE GENOMIC DNA]</scope>
    <source>
        <strain evidence="2 3">Z022</strain>
    </source>
</reference>
<keyword evidence="3" id="KW-1185">Reference proteome</keyword>
<dbReference type="OrthoDB" id="9794455at2"/>
<evidence type="ECO:0000313" key="3">
    <source>
        <dbReference type="Proteomes" id="UP000268329"/>
    </source>
</evidence>
<proteinExistence type="predicted"/>
<dbReference type="EMBL" id="CP033073">
    <property type="protein sequence ID" value="AYN42579.1"/>
    <property type="molecule type" value="Genomic_DNA"/>
</dbReference>
<dbReference type="KEGG" id="sdd:D9753_30990"/>
<dbReference type="Proteomes" id="UP000268329">
    <property type="component" value="Chromosome"/>
</dbReference>
<evidence type="ECO:0000256" key="1">
    <source>
        <dbReference type="SAM" id="MobiDB-lite"/>
    </source>
</evidence>
<dbReference type="AlphaFoldDB" id="A0A3G2JPK2"/>
<feature type="compositionally biased region" description="Low complexity" evidence="1">
    <location>
        <begin position="26"/>
        <end position="39"/>
    </location>
</feature>
<evidence type="ECO:0008006" key="4">
    <source>
        <dbReference type="Google" id="ProtNLM"/>
    </source>
</evidence>
<protein>
    <recommendedName>
        <fullName evidence="4">GP-PDE domain-containing protein</fullName>
    </recommendedName>
</protein>
<evidence type="ECO:0000313" key="2">
    <source>
        <dbReference type="EMBL" id="AYN42579.1"/>
    </source>
</evidence>
<name>A0A3G2JPK2_9ACTN</name>
<feature type="region of interest" description="Disordered" evidence="1">
    <location>
        <begin position="1"/>
        <end position="52"/>
    </location>
</feature>
<sequence>MRCRTHTPFGPIRHPPGGGTAHSRRGTPTPTTGWRRAGGPLPGATPDTAGPARDALWTELLAAGVDHLTTDDPVGLKAFLDAHPSV</sequence>